<proteinExistence type="predicted"/>
<dbReference type="EMBL" id="KE125384">
    <property type="protein sequence ID" value="EPB68773.1"/>
    <property type="molecule type" value="Genomic_DNA"/>
</dbReference>
<evidence type="ECO:0000313" key="3">
    <source>
        <dbReference type="Proteomes" id="UP000054495"/>
    </source>
</evidence>
<name>A0A0D6LC08_9BILA</name>
<dbReference type="PANTHER" id="PTHR34490:SF1">
    <property type="entry name" value="GALAXIN-LIKE"/>
    <property type="match status" value="1"/>
</dbReference>
<evidence type="ECO:0000313" key="2">
    <source>
        <dbReference type="EMBL" id="EPB68773.1"/>
    </source>
</evidence>
<accession>A0A0D6LC08</accession>
<reference evidence="2 3" key="1">
    <citation type="submission" date="2013-05" db="EMBL/GenBank/DDBJ databases">
        <title>Draft genome of the parasitic nematode Anyclostoma ceylanicum.</title>
        <authorList>
            <person name="Mitreva M."/>
        </authorList>
    </citation>
    <scope>NUCLEOTIDE SEQUENCE [LARGE SCALE GENOMIC DNA]</scope>
</reference>
<dbReference type="InterPro" id="IPR055284">
    <property type="entry name" value="Galaxin-like"/>
</dbReference>
<dbReference type="Proteomes" id="UP000054495">
    <property type="component" value="Unassembled WGS sequence"/>
</dbReference>
<dbReference type="InterPro" id="IPR056601">
    <property type="entry name" value="Galaxin_dom"/>
</dbReference>
<keyword evidence="3" id="KW-1185">Reference proteome</keyword>
<sequence length="261" mass="28767">MCIQWWTPSNFGLPLGLRPSTVIFIADLETDFSSLFKTWLYQQIKLCCGGDSFNCRSYESVDDLYGMACCGLTPYNNYTQLCCNGVVREKNRGGRYADSCCGTEALRPDQTCCSGTVHNVVDGDCCGSAVYFKGEGTFLCCNDNLARKVAPTDMCCGSTVYDGGRQQICCGDRVSDMSQADACCTRNNGSEVEFHSSNEFCCNGAVRKGMDLFCCYLRINGELVAESYNNNTHCCRYPFDIIYPKLGGDCLSHLRPSLPTV</sequence>
<dbReference type="PANTHER" id="PTHR34490">
    <property type="entry name" value="PROTEIN CBG12054-RELATED"/>
    <property type="match status" value="1"/>
</dbReference>
<dbReference type="Pfam" id="PF24748">
    <property type="entry name" value="Galaxin_repeat"/>
    <property type="match status" value="1"/>
</dbReference>
<dbReference type="AlphaFoldDB" id="A0A0D6LC08"/>
<gene>
    <name evidence="2" type="ORF">ANCCEY_12141</name>
</gene>
<feature type="domain" description="Galaxin-like repeats" evidence="1">
    <location>
        <begin position="68"/>
        <end position="204"/>
    </location>
</feature>
<organism evidence="2 3">
    <name type="scientific">Ancylostoma ceylanicum</name>
    <dbReference type="NCBI Taxonomy" id="53326"/>
    <lineage>
        <taxon>Eukaryota</taxon>
        <taxon>Metazoa</taxon>
        <taxon>Ecdysozoa</taxon>
        <taxon>Nematoda</taxon>
        <taxon>Chromadorea</taxon>
        <taxon>Rhabditida</taxon>
        <taxon>Rhabditina</taxon>
        <taxon>Rhabditomorpha</taxon>
        <taxon>Strongyloidea</taxon>
        <taxon>Ancylostomatidae</taxon>
        <taxon>Ancylostomatinae</taxon>
        <taxon>Ancylostoma</taxon>
    </lineage>
</organism>
<protein>
    <recommendedName>
        <fullName evidence="1">Galaxin-like repeats domain-containing protein</fullName>
    </recommendedName>
</protein>
<evidence type="ECO:0000259" key="1">
    <source>
        <dbReference type="Pfam" id="PF24748"/>
    </source>
</evidence>